<dbReference type="EMBL" id="QGTR01000001">
    <property type="protein sequence ID" value="PWW04224.1"/>
    <property type="molecule type" value="Genomic_DNA"/>
</dbReference>
<evidence type="ECO:0000313" key="3">
    <source>
        <dbReference type="Proteomes" id="UP000246352"/>
    </source>
</evidence>
<dbReference type="Gene3D" id="3.30.70.1990">
    <property type="match status" value="1"/>
</dbReference>
<dbReference type="Gene3D" id="3.50.50.60">
    <property type="entry name" value="FAD/NAD(P)-binding domain"/>
    <property type="match status" value="1"/>
</dbReference>
<name>A0A317PU75_9HYPH</name>
<protein>
    <recommendedName>
        <fullName evidence="1">Amine oxidase domain-containing protein</fullName>
    </recommendedName>
</protein>
<dbReference type="FunFam" id="1.10.405.20:FF:000001">
    <property type="entry name" value="Amine oxidase"/>
    <property type="match status" value="1"/>
</dbReference>
<dbReference type="InterPro" id="IPR002937">
    <property type="entry name" value="Amino_oxidase"/>
</dbReference>
<dbReference type="InterPro" id="IPR036188">
    <property type="entry name" value="FAD/NAD-bd_sf"/>
</dbReference>
<accession>A0A317PU75</accession>
<dbReference type="GO" id="GO:0016491">
    <property type="term" value="F:oxidoreductase activity"/>
    <property type="evidence" value="ECO:0007669"/>
    <property type="project" value="InterPro"/>
</dbReference>
<reference evidence="2 3" key="1">
    <citation type="submission" date="2018-05" db="EMBL/GenBank/DDBJ databases">
        <title>Genomic Encyclopedia of Type Strains, Phase IV (KMG-IV): sequencing the most valuable type-strain genomes for metagenomic binning, comparative biology and taxonomic classification.</title>
        <authorList>
            <person name="Goeker M."/>
        </authorList>
    </citation>
    <scope>NUCLEOTIDE SEQUENCE [LARGE SCALE GENOMIC DNA]</scope>
    <source>
        <strain evidence="2 3">DSM 16791</strain>
    </source>
</reference>
<dbReference type="InterPro" id="IPR050464">
    <property type="entry name" value="Zeta_carotene_desat/Oxidored"/>
</dbReference>
<gene>
    <name evidence="2" type="ORF">DFR52_101918</name>
</gene>
<dbReference type="Proteomes" id="UP000246352">
    <property type="component" value="Unassembled WGS sequence"/>
</dbReference>
<comment type="caution">
    <text evidence="2">The sequence shown here is derived from an EMBL/GenBank/DDBJ whole genome shotgun (WGS) entry which is preliminary data.</text>
</comment>
<dbReference type="PANTHER" id="PTHR42923">
    <property type="entry name" value="PROTOPORPHYRINOGEN OXIDASE"/>
    <property type="match status" value="1"/>
</dbReference>
<feature type="domain" description="Amine oxidase" evidence="1">
    <location>
        <begin position="26"/>
        <end position="300"/>
    </location>
</feature>
<sequence>MNVHAPFSPVIRPDNRKRIAIVGSGISGASAAWSLSQLHDVILYESQGRSGGHTATVDIDYDGTAIAVDTGFIVYNELNYPNLTAMFAHFDVATRQSDMSFALSLDHGKLEWGGDSFSTLFAQKRNFLRPSFLMMLREILRFNRICLIDREAGHLASRSIGDYLDWRRFSPGFMNNYLVPMAAAIWSTPAKKMLEFPAAYFVNFFENHRLIHSERPAWRTVTGGSRNYLGKLLDPLADRLRLDCGVVRIDRGPDGVTVLDSNGRQEHFDHVILACHTDQALKMLAEPTPEEREILGAIPYAPNRVILHRDINLMPRRRKVWSSWNYMRSSREGSDANVAVSYWMNRLQGIDESLPLFVTLNPDREPDPKLVFATFSYDHPQFGADAMRRQAQLAGIQGDNATSYAGAWTGFGFHEDGLSSGIRAAEALGGRFPWRQAPAAHTMAA</sequence>
<dbReference type="RefSeq" id="WP_110030680.1">
    <property type="nucleotide sequence ID" value="NZ_QGTR01000001.1"/>
</dbReference>
<keyword evidence="3" id="KW-1185">Reference proteome</keyword>
<dbReference type="Gene3D" id="1.10.405.20">
    <property type="match status" value="1"/>
</dbReference>
<dbReference type="AlphaFoldDB" id="A0A317PU75"/>
<dbReference type="Pfam" id="PF01593">
    <property type="entry name" value="Amino_oxidase"/>
    <property type="match status" value="1"/>
</dbReference>
<evidence type="ECO:0000259" key="1">
    <source>
        <dbReference type="Pfam" id="PF01593"/>
    </source>
</evidence>
<dbReference type="PANTHER" id="PTHR42923:SF17">
    <property type="entry name" value="AMINE OXIDASE DOMAIN-CONTAINING PROTEIN"/>
    <property type="match status" value="1"/>
</dbReference>
<evidence type="ECO:0000313" key="2">
    <source>
        <dbReference type="EMBL" id="PWW04224.1"/>
    </source>
</evidence>
<proteinExistence type="predicted"/>
<dbReference type="OrthoDB" id="20837at2"/>
<dbReference type="SUPFAM" id="SSF51905">
    <property type="entry name" value="FAD/NAD(P)-binding domain"/>
    <property type="match status" value="1"/>
</dbReference>
<organism evidence="2 3">
    <name type="scientific">Hoeflea marina</name>
    <dbReference type="NCBI Taxonomy" id="274592"/>
    <lineage>
        <taxon>Bacteria</taxon>
        <taxon>Pseudomonadati</taxon>
        <taxon>Pseudomonadota</taxon>
        <taxon>Alphaproteobacteria</taxon>
        <taxon>Hyphomicrobiales</taxon>
        <taxon>Rhizobiaceae</taxon>
        <taxon>Hoeflea</taxon>
    </lineage>
</organism>